<dbReference type="Gene3D" id="3.30.1330.70">
    <property type="entry name" value="Holliday junction resolvase RusA"/>
    <property type="match status" value="1"/>
</dbReference>
<dbReference type="GO" id="GO:0006281">
    <property type="term" value="P:DNA repair"/>
    <property type="evidence" value="ECO:0007669"/>
    <property type="project" value="InterPro"/>
</dbReference>
<dbReference type="EMBL" id="JAAIIF010000008">
    <property type="protein sequence ID" value="NMM96307.1"/>
    <property type="molecule type" value="Genomic_DNA"/>
</dbReference>
<evidence type="ECO:0000313" key="1">
    <source>
        <dbReference type="EMBL" id="NMM96307.1"/>
    </source>
</evidence>
<dbReference type="Proteomes" id="UP000529710">
    <property type="component" value="Unassembled WGS sequence"/>
</dbReference>
<organism evidence="1 2">
    <name type="scientific">Bifidobacterium erythrocebi</name>
    <dbReference type="NCBI Taxonomy" id="2675325"/>
    <lineage>
        <taxon>Bacteria</taxon>
        <taxon>Bacillati</taxon>
        <taxon>Actinomycetota</taxon>
        <taxon>Actinomycetes</taxon>
        <taxon>Bifidobacteriales</taxon>
        <taxon>Bifidobacteriaceae</taxon>
        <taxon>Bifidobacterium</taxon>
    </lineage>
</organism>
<keyword evidence="2" id="KW-1185">Reference proteome</keyword>
<proteinExistence type="predicted"/>
<dbReference type="RefSeq" id="WP_169079952.1">
    <property type="nucleotide sequence ID" value="NZ_JAAIIF010000008.1"/>
</dbReference>
<name>A0A7Y0ETT9_9BIFI</name>
<comment type="caution">
    <text evidence="1">The sequence shown here is derived from an EMBL/GenBank/DDBJ whole genome shotgun (WGS) entry which is preliminary data.</text>
</comment>
<reference evidence="1 2" key="1">
    <citation type="submission" date="2020-02" db="EMBL/GenBank/DDBJ databases">
        <title>Characterization of phylogenetic diversity of novel bifidobacterial species isolated in Czech ZOOs.</title>
        <authorList>
            <person name="Lugli G.A."/>
            <person name="Vera N.B."/>
            <person name="Ventura M."/>
        </authorList>
    </citation>
    <scope>NUCLEOTIDE SEQUENCE [LARGE SCALE GENOMIC DNA]</scope>
    <source>
        <strain evidence="1 2">DSM 109960</strain>
    </source>
</reference>
<protein>
    <submittedName>
        <fullName evidence="1">Uncharacterized protein</fullName>
    </submittedName>
</protein>
<dbReference type="GO" id="GO:0000287">
    <property type="term" value="F:magnesium ion binding"/>
    <property type="evidence" value="ECO:0007669"/>
    <property type="project" value="InterPro"/>
</dbReference>
<dbReference type="SUPFAM" id="SSF103084">
    <property type="entry name" value="Holliday junction resolvase RusA"/>
    <property type="match status" value="1"/>
</dbReference>
<dbReference type="GO" id="GO:0006310">
    <property type="term" value="P:DNA recombination"/>
    <property type="evidence" value="ECO:0007669"/>
    <property type="project" value="InterPro"/>
</dbReference>
<dbReference type="AlphaFoldDB" id="A0A7Y0ETT9"/>
<evidence type="ECO:0000313" key="2">
    <source>
        <dbReference type="Proteomes" id="UP000529710"/>
    </source>
</evidence>
<gene>
    <name evidence="1" type="ORF">G1C98_1043</name>
</gene>
<accession>A0A7Y0ETT9</accession>
<sequence>MSTPDITIRRTITIRIPGAEWWTQNRRGHWRAKYRRTSAVRRRALIAARDAVNRGSLDTPTAWPVRVIATIHPLTHGRFDPENAAPMVKAIIDALTDAGIWPDDDSTHITGPDYRGGQPSEEPGWYRIDITITEGEAS</sequence>
<dbReference type="InterPro" id="IPR036614">
    <property type="entry name" value="RusA-like_sf"/>
</dbReference>